<dbReference type="RefSeq" id="WP_015045691.1">
    <property type="nucleotide sequence ID" value="NC_018868.3"/>
</dbReference>
<dbReference type="InterPro" id="IPR017867">
    <property type="entry name" value="Tyr_phospatase_low_mol_wt"/>
</dbReference>
<evidence type="ECO:0000256" key="1">
    <source>
        <dbReference type="ARBA" id="ARBA00011063"/>
    </source>
</evidence>
<dbReference type="InterPro" id="IPR023485">
    <property type="entry name" value="Ptyr_pPase"/>
</dbReference>
<gene>
    <name evidence="7" type="ordered locus">M5M_01455</name>
</gene>
<dbReference type="Proteomes" id="UP000000466">
    <property type="component" value="Chromosome"/>
</dbReference>
<dbReference type="SUPFAM" id="SSF52788">
    <property type="entry name" value="Phosphotyrosine protein phosphatases I"/>
    <property type="match status" value="1"/>
</dbReference>
<feature type="active site" description="Nucleophile" evidence="5">
    <location>
        <position position="8"/>
    </location>
</feature>
<dbReference type="FunFam" id="3.40.50.2300:FF:000113">
    <property type="entry name" value="Low molecular weight protein-tyrosine-phosphatase"/>
    <property type="match status" value="1"/>
</dbReference>
<dbReference type="SMART" id="SM00226">
    <property type="entry name" value="LMWPc"/>
    <property type="match status" value="1"/>
</dbReference>
<dbReference type="eggNOG" id="COG0394">
    <property type="taxonomic scope" value="Bacteria"/>
</dbReference>
<sequence>MTRVLLVCLGNICRSPTAEGVLRARLAQAGLEHRVELDSAGTAGWHQGKSPDSRSQAAAARRGYDLSPLRARQVIAADFDHYDHIYAMDANNLADLRAICPAHAEGKLSLFLALIPGADCLEVPDPYYGGGEGFERVLDLCEQASDAFIAGFQRRHG</sequence>
<name>K4KHR8_SIMAS</name>
<accession>K4KHR8</accession>
<dbReference type="OrthoDB" id="9784339at2"/>
<dbReference type="HOGENOM" id="CLU_071415_2_2_6"/>
<dbReference type="AlphaFoldDB" id="K4KHR8"/>
<dbReference type="EMBL" id="CP003746">
    <property type="protein sequence ID" value="AFU97518.1"/>
    <property type="molecule type" value="Genomic_DNA"/>
</dbReference>
<feature type="domain" description="Phosphotyrosine protein phosphatase I" evidence="6">
    <location>
        <begin position="2"/>
        <end position="151"/>
    </location>
</feature>
<keyword evidence="3" id="KW-0378">Hydrolase</keyword>
<feature type="active site" evidence="5">
    <location>
        <position position="14"/>
    </location>
</feature>
<evidence type="ECO:0000256" key="3">
    <source>
        <dbReference type="ARBA" id="ARBA00022801"/>
    </source>
</evidence>
<dbReference type="PANTHER" id="PTHR11717">
    <property type="entry name" value="LOW MOLECULAR WEIGHT PROTEIN TYROSINE PHOSPHATASE"/>
    <property type="match status" value="1"/>
</dbReference>
<dbReference type="CDD" id="cd16343">
    <property type="entry name" value="LMWPTP"/>
    <property type="match status" value="1"/>
</dbReference>
<evidence type="ECO:0000256" key="4">
    <source>
        <dbReference type="ARBA" id="ARBA00022912"/>
    </source>
</evidence>
<keyword evidence="4" id="KW-0904">Protein phosphatase</keyword>
<reference evidence="7 8" key="1">
    <citation type="journal article" date="2013" name="Genome Announc.">
        <title>Complete genome sequence of Simiduia agarivorans SA1(T), a marine bacterium able to degrade a variety of polysaccharides.</title>
        <authorList>
            <person name="Lin S.Y."/>
            <person name="Shieh W.Y."/>
            <person name="Chen J.S."/>
            <person name="Tang S.L."/>
        </authorList>
    </citation>
    <scope>NUCLEOTIDE SEQUENCE [LARGE SCALE GENOMIC DNA]</scope>
    <source>
        <strain evidence="8">DSM 21679 / JCM 13881 / BCRC 17597 / SA1</strain>
    </source>
</reference>
<protein>
    <recommendedName>
        <fullName evidence="2">protein-tyrosine-phosphatase</fullName>
        <ecNumber evidence="2">3.1.3.48</ecNumber>
    </recommendedName>
</protein>
<evidence type="ECO:0000256" key="2">
    <source>
        <dbReference type="ARBA" id="ARBA00013064"/>
    </source>
</evidence>
<dbReference type="GO" id="GO:0004725">
    <property type="term" value="F:protein tyrosine phosphatase activity"/>
    <property type="evidence" value="ECO:0007669"/>
    <property type="project" value="UniProtKB-EC"/>
</dbReference>
<organism evidence="7 8">
    <name type="scientific">Simiduia agarivorans (strain DSM 21679 / JCM 13881 / BCRC 17597 / SA1)</name>
    <dbReference type="NCBI Taxonomy" id="1117647"/>
    <lineage>
        <taxon>Bacteria</taxon>
        <taxon>Pseudomonadati</taxon>
        <taxon>Pseudomonadota</taxon>
        <taxon>Gammaproteobacteria</taxon>
        <taxon>Cellvibrionales</taxon>
        <taxon>Cellvibrionaceae</taxon>
        <taxon>Simiduia</taxon>
    </lineage>
</organism>
<dbReference type="KEGG" id="saga:M5M_01455"/>
<dbReference type="PANTHER" id="PTHR11717:SF7">
    <property type="entry name" value="LOW MOLECULAR WEIGHT PHOSPHOTYROSINE PROTEIN PHOSPHATASE"/>
    <property type="match status" value="1"/>
</dbReference>
<dbReference type="Gene3D" id="3.40.50.2300">
    <property type="match status" value="1"/>
</dbReference>
<dbReference type="PRINTS" id="PR00719">
    <property type="entry name" value="LMWPTPASE"/>
</dbReference>
<proteinExistence type="inferred from homology"/>
<keyword evidence="8" id="KW-1185">Reference proteome</keyword>
<dbReference type="InterPro" id="IPR050438">
    <property type="entry name" value="LMW_PTPase"/>
</dbReference>
<evidence type="ECO:0000256" key="5">
    <source>
        <dbReference type="PIRSR" id="PIRSR617867-1"/>
    </source>
</evidence>
<feature type="active site" description="Proton donor" evidence="5">
    <location>
        <position position="125"/>
    </location>
</feature>
<dbReference type="EC" id="3.1.3.48" evidence="2"/>
<evidence type="ECO:0000313" key="7">
    <source>
        <dbReference type="EMBL" id="AFU97518.1"/>
    </source>
</evidence>
<dbReference type="Pfam" id="PF01451">
    <property type="entry name" value="LMWPc"/>
    <property type="match status" value="1"/>
</dbReference>
<evidence type="ECO:0000313" key="8">
    <source>
        <dbReference type="Proteomes" id="UP000000466"/>
    </source>
</evidence>
<dbReference type="STRING" id="1117647.M5M_01455"/>
<dbReference type="InterPro" id="IPR036196">
    <property type="entry name" value="Ptyr_pPase_sf"/>
</dbReference>
<evidence type="ECO:0000259" key="6">
    <source>
        <dbReference type="SMART" id="SM00226"/>
    </source>
</evidence>
<comment type="similarity">
    <text evidence="1">Belongs to the low molecular weight phosphotyrosine protein phosphatase family.</text>
</comment>